<evidence type="ECO:0000256" key="1">
    <source>
        <dbReference type="SAM" id="MobiDB-lite"/>
    </source>
</evidence>
<evidence type="ECO:0000313" key="3">
    <source>
        <dbReference type="Proteomes" id="UP000324222"/>
    </source>
</evidence>
<keyword evidence="3" id="KW-1185">Reference proteome</keyword>
<reference evidence="2 3" key="1">
    <citation type="submission" date="2019-05" db="EMBL/GenBank/DDBJ databases">
        <title>Another draft genome of Portunus trituberculatus and its Hox gene families provides insights of decapod evolution.</title>
        <authorList>
            <person name="Jeong J.-H."/>
            <person name="Song I."/>
            <person name="Kim S."/>
            <person name="Choi T."/>
            <person name="Kim D."/>
            <person name="Ryu S."/>
            <person name="Kim W."/>
        </authorList>
    </citation>
    <scope>NUCLEOTIDE SEQUENCE [LARGE SCALE GENOMIC DNA]</scope>
    <source>
        <tissue evidence="2">Muscle</tissue>
    </source>
</reference>
<accession>A0A5B7DVC0</accession>
<sequence length="143" mass="16509">MIYYNGLERSEYTLLLSYPKRSRFVDERRLASPWWSRCESVSRWRVAETELAAASLGNFSATDHAQTLLVNPLQGMFYPQSRAIHRHRPSPPQDSVRAGQARSVREKSAGVIPASCSSRQRVVWRQLTRDSFIVQDDLSRLRE</sequence>
<dbReference type="AlphaFoldDB" id="A0A5B7DVC0"/>
<protein>
    <submittedName>
        <fullName evidence="2">Uncharacterized protein</fullName>
    </submittedName>
</protein>
<gene>
    <name evidence="2" type="ORF">E2C01_018742</name>
</gene>
<feature type="region of interest" description="Disordered" evidence="1">
    <location>
        <begin position="84"/>
        <end position="109"/>
    </location>
</feature>
<proteinExistence type="predicted"/>
<name>A0A5B7DVC0_PORTR</name>
<dbReference type="Proteomes" id="UP000324222">
    <property type="component" value="Unassembled WGS sequence"/>
</dbReference>
<evidence type="ECO:0000313" key="2">
    <source>
        <dbReference type="EMBL" id="MPC25622.1"/>
    </source>
</evidence>
<dbReference type="EMBL" id="VSRR010001486">
    <property type="protein sequence ID" value="MPC25622.1"/>
    <property type="molecule type" value="Genomic_DNA"/>
</dbReference>
<comment type="caution">
    <text evidence="2">The sequence shown here is derived from an EMBL/GenBank/DDBJ whole genome shotgun (WGS) entry which is preliminary data.</text>
</comment>
<organism evidence="2 3">
    <name type="scientific">Portunus trituberculatus</name>
    <name type="common">Swimming crab</name>
    <name type="synonym">Neptunus trituberculatus</name>
    <dbReference type="NCBI Taxonomy" id="210409"/>
    <lineage>
        <taxon>Eukaryota</taxon>
        <taxon>Metazoa</taxon>
        <taxon>Ecdysozoa</taxon>
        <taxon>Arthropoda</taxon>
        <taxon>Crustacea</taxon>
        <taxon>Multicrustacea</taxon>
        <taxon>Malacostraca</taxon>
        <taxon>Eumalacostraca</taxon>
        <taxon>Eucarida</taxon>
        <taxon>Decapoda</taxon>
        <taxon>Pleocyemata</taxon>
        <taxon>Brachyura</taxon>
        <taxon>Eubrachyura</taxon>
        <taxon>Portunoidea</taxon>
        <taxon>Portunidae</taxon>
        <taxon>Portuninae</taxon>
        <taxon>Portunus</taxon>
    </lineage>
</organism>